<dbReference type="AlphaFoldDB" id="A0AAU8K0D5"/>
<dbReference type="InterPro" id="IPR023214">
    <property type="entry name" value="HAD_sf"/>
</dbReference>
<gene>
    <name evidence="1" type="ORF">ABWK59_19515</name>
</gene>
<dbReference type="InterPro" id="IPR041492">
    <property type="entry name" value="HAD_2"/>
</dbReference>
<protein>
    <submittedName>
        <fullName evidence="1">HAD hydrolase-like protein</fullName>
    </submittedName>
</protein>
<sequence length="201" mass="20920">MALTVGFDLDMTLLDTRPGIKATYDVLAAETGTRIDSDLAVSRLGPPLAREIAHWFPADRVDAAVARYRELYREHALPGTLLLPGAAEAVAAVRALGGRVAVITGKYEPNARLQLDHVGLVVDVVQGDLWAETKGAALRAHGAGVYVGDHLGDILGARAADAVAVGVATGPYGPEELRAAGADVVLTDLTGFPAWLAAHTA</sequence>
<dbReference type="PANTHER" id="PTHR43434:SF20">
    <property type="entry name" value="5'-NUCLEOTIDASE"/>
    <property type="match status" value="1"/>
</dbReference>
<evidence type="ECO:0000313" key="1">
    <source>
        <dbReference type="EMBL" id="XCM80946.1"/>
    </source>
</evidence>
<dbReference type="Gene3D" id="1.10.150.240">
    <property type="entry name" value="Putative phosphatase, domain 2"/>
    <property type="match status" value="1"/>
</dbReference>
<accession>A0AAU8K0D5</accession>
<dbReference type="KEGG" id="kcm:ABWK59_19515"/>
<proteinExistence type="predicted"/>
<dbReference type="InterPro" id="IPR050155">
    <property type="entry name" value="HAD-like_hydrolase_sf"/>
</dbReference>
<dbReference type="Pfam" id="PF13419">
    <property type="entry name" value="HAD_2"/>
    <property type="match status" value="1"/>
</dbReference>
<dbReference type="InterPro" id="IPR023198">
    <property type="entry name" value="PGP-like_dom2"/>
</dbReference>
<dbReference type="GO" id="GO:0005829">
    <property type="term" value="C:cytosol"/>
    <property type="evidence" value="ECO:0007669"/>
    <property type="project" value="TreeGrafter"/>
</dbReference>
<name>A0AAU8K0D5_9ACTN</name>
<dbReference type="PANTHER" id="PTHR43434">
    <property type="entry name" value="PHOSPHOGLYCOLATE PHOSPHATASE"/>
    <property type="match status" value="1"/>
</dbReference>
<organism evidence="1">
    <name type="scientific">Kitasatospora camelliae</name>
    <dbReference type="NCBI Taxonomy" id="3156397"/>
    <lineage>
        <taxon>Bacteria</taxon>
        <taxon>Bacillati</taxon>
        <taxon>Actinomycetota</taxon>
        <taxon>Actinomycetes</taxon>
        <taxon>Kitasatosporales</taxon>
        <taxon>Streptomycetaceae</taxon>
        <taxon>Kitasatospora</taxon>
    </lineage>
</organism>
<keyword evidence="1" id="KW-0378">Hydrolase</keyword>
<dbReference type="EMBL" id="CP159872">
    <property type="protein sequence ID" value="XCM80946.1"/>
    <property type="molecule type" value="Genomic_DNA"/>
</dbReference>
<dbReference type="InterPro" id="IPR036412">
    <property type="entry name" value="HAD-like_sf"/>
</dbReference>
<dbReference type="GO" id="GO:0016787">
    <property type="term" value="F:hydrolase activity"/>
    <property type="evidence" value="ECO:0007669"/>
    <property type="project" value="UniProtKB-KW"/>
</dbReference>
<dbReference type="Gene3D" id="3.40.50.1000">
    <property type="entry name" value="HAD superfamily/HAD-like"/>
    <property type="match status" value="1"/>
</dbReference>
<dbReference type="SUPFAM" id="SSF56784">
    <property type="entry name" value="HAD-like"/>
    <property type="match status" value="1"/>
</dbReference>
<reference evidence="1" key="1">
    <citation type="submission" date="2024-06" db="EMBL/GenBank/DDBJ databases">
        <title>The genome sequences of Kitasatospora sp. strain HUAS MG31.</title>
        <authorList>
            <person name="Mo P."/>
        </authorList>
    </citation>
    <scope>NUCLEOTIDE SEQUENCE</scope>
    <source>
        <strain evidence="1">HUAS MG31</strain>
    </source>
</reference>
<dbReference type="GO" id="GO:0004713">
    <property type="term" value="F:protein tyrosine kinase activity"/>
    <property type="evidence" value="ECO:0007669"/>
    <property type="project" value="TreeGrafter"/>
</dbReference>
<dbReference type="RefSeq" id="WP_354641882.1">
    <property type="nucleotide sequence ID" value="NZ_CP159872.1"/>
</dbReference>